<evidence type="ECO:0000256" key="7">
    <source>
        <dbReference type="ARBA" id="ARBA00023242"/>
    </source>
</evidence>
<dbReference type="SMART" id="SM00320">
    <property type="entry name" value="WD40"/>
    <property type="match status" value="3"/>
</dbReference>
<dbReference type="InterPro" id="IPR053826">
    <property type="entry name" value="WDR75"/>
</dbReference>
<feature type="compositionally biased region" description="Basic residues" evidence="9">
    <location>
        <begin position="139"/>
        <end position="148"/>
    </location>
</feature>
<dbReference type="PROSITE" id="PS50294">
    <property type="entry name" value="WD_REPEATS_REGION"/>
    <property type="match status" value="1"/>
</dbReference>
<dbReference type="InParanoid" id="A0A1J7IFP5"/>
<keyword evidence="2" id="KW-0690">Ribosome biogenesis</keyword>
<feature type="repeat" description="WD" evidence="8">
    <location>
        <begin position="459"/>
        <end position="500"/>
    </location>
</feature>
<evidence type="ECO:0000256" key="6">
    <source>
        <dbReference type="ARBA" id="ARBA00023163"/>
    </source>
</evidence>
<dbReference type="AlphaFoldDB" id="A0A1J7IFP5"/>
<dbReference type="GO" id="GO:0006364">
    <property type="term" value="P:rRNA processing"/>
    <property type="evidence" value="ECO:0007669"/>
    <property type="project" value="UniProtKB-KW"/>
</dbReference>
<dbReference type="GO" id="GO:0045943">
    <property type="term" value="P:positive regulation of transcription by RNA polymerase I"/>
    <property type="evidence" value="ECO:0007669"/>
    <property type="project" value="InterPro"/>
</dbReference>
<dbReference type="GO" id="GO:2000234">
    <property type="term" value="P:positive regulation of rRNA processing"/>
    <property type="evidence" value="ECO:0007669"/>
    <property type="project" value="TreeGrafter"/>
</dbReference>
<keyword evidence="4 8" id="KW-0853">WD repeat</keyword>
<dbReference type="PANTHER" id="PTHR44215">
    <property type="entry name" value="WD REPEAT-CONTAINING PROTEIN 75"/>
    <property type="match status" value="1"/>
</dbReference>
<feature type="region of interest" description="Disordered" evidence="9">
    <location>
        <begin position="986"/>
        <end position="1017"/>
    </location>
</feature>
<feature type="compositionally biased region" description="Basic and acidic residues" evidence="9">
    <location>
        <begin position="113"/>
        <end position="138"/>
    </location>
</feature>
<evidence type="ECO:0000256" key="9">
    <source>
        <dbReference type="SAM" id="MobiDB-lite"/>
    </source>
</evidence>
<dbReference type="GO" id="GO:0032040">
    <property type="term" value="C:small-subunit processome"/>
    <property type="evidence" value="ECO:0007669"/>
    <property type="project" value="InterPro"/>
</dbReference>
<comment type="subcellular location">
    <subcellularLocation>
        <location evidence="1">Nucleus</location>
        <location evidence="1">Nucleolus</location>
    </subcellularLocation>
</comment>
<dbReference type="Gene3D" id="2.130.10.10">
    <property type="entry name" value="YVTN repeat-like/Quinoprotein amine dehydrogenase"/>
    <property type="match status" value="2"/>
</dbReference>
<feature type="region of interest" description="Disordered" evidence="9">
    <location>
        <begin position="102"/>
        <end position="167"/>
    </location>
</feature>
<evidence type="ECO:0000256" key="8">
    <source>
        <dbReference type="PROSITE-ProRule" id="PRU00221"/>
    </source>
</evidence>
<dbReference type="CDD" id="cd23952">
    <property type="entry name" value="Utp17_CTD"/>
    <property type="match status" value="1"/>
</dbReference>
<dbReference type="InterPro" id="IPR015943">
    <property type="entry name" value="WD40/YVTN_repeat-like_dom_sf"/>
</dbReference>
<gene>
    <name evidence="10" type="ORF">CONLIGDRAFT_708993</name>
</gene>
<proteinExistence type="predicted"/>
<dbReference type="SUPFAM" id="SSF50998">
    <property type="entry name" value="Quinoprotein alcohol dehydrogenase-like"/>
    <property type="match status" value="1"/>
</dbReference>
<evidence type="ECO:0000256" key="2">
    <source>
        <dbReference type="ARBA" id="ARBA00022517"/>
    </source>
</evidence>
<dbReference type="STRING" id="1408157.A0A1J7IFP5"/>
<keyword evidence="11" id="KW-1185">Reference proteome</keyword>
<dbReference type="Proteomes" id="UP000182658">
    <property type="component" value="Unassembled WGS sequence"/>
</dbReference>
<organism evidence="10 11">
    <name type="scientific">Coniochaeta ligniaria NRRL 30616</name>
    <dbReference type="NCBI Taxonomy" id="1408157"/>
    <lineage>
        <taxon>Eukaryota</taxon>
        <taxon>Fungi</taxon>
        <taxon>Dikarya</taxon>
        <taxon>Ascomycota</taxon>
        <taxon>Pezizomycotina</taxon>
        <taxon>Sordariomycetes</taxon>
        <taxon>Sordariomycetidae</taxon>
        <taxon>Coniochaetales</taxon>
        <taxon>Coniochaetaceae</taxon>
        <taxon>Coniochaeta</taxon>
    </lineage>
</organism>
<dbReference type="Pfam" id="PF23869">
    <property type="entry name" value="Beta-prop_WDR75_1st"/>
    <property type="match status" value="1"/>
</dbReference>
<evidence type="ECO:0000256" key="4">
    <source>
        <dbReference type="ARBA" id="ARBA00022574"/>
    </source>
</evidence>
<keyword evidence="7" id="KW-0539">Nucleus</keyword>
<dbReference type="InterPro" id="IPR001680">
    <property type="entry name" value="WD40_rpt"/>
</dbReference>
<dbReference type="OrthoDB" id="4096at2759"/>
<dbReference type="InterPro" id="IPR011047">
    <property type="entry name" value="Quinoprotein_ADH-like_sf"/>
</dbReference>
<evidence type="ECO:0000256" key="1">
    <source>
        <dbReference type="ARBA" id="ARBA00004604"/>
    </source>
</evidence>
<reference evidence="10 11" key="1">
    <citation type="submission" date="2016-10" db="EMBL/GenBank/DDBJ databases">
        <title>Draft genome sequence of Coniochaeta ligniaria NRRL30616, a lignocellulolytic fungus for bioabatement of inhibitors in plant biomass hydrolysates.</title>
        <authorList>
            <consortium name="DOE Joint Genome Institute"/>
            <person name="Jimenez D.J."/>
            <person name="Hector R.E."/>
            <person name="Riley R."/>
            <person name="Sun H."/>
            <person name="Grigoriev I.V."/>
            <person name="Van Elsas J.D."/>
            <person name="Nichols N.N."/>
        </authorList>
    </citation>
    <scope>NUCLEOTIDE SEQUENCE [LARGE SCALE GENOMIC DNA]</scope>
    <source>
        <strain evidence="10 11">NRRL 30616</strain>
    </source>
</reference>
<feature type="compositionally biased region" description="Acidic residues" evidence="9">
    <location>
        <begin position="991"/>
        <end position="1017"/>
    </location>
</feature>
<evidence type="ECO:0000313" key="10">
    <source>
        <dbReference type="EMBL" id="OIW26107.1"/>
    </source>
</evidence>
<feature type="compositionally biased region" description="Polar residues" evidence="9">
    <location>
        <begin position="151"/>
        <end position="161"/>
    </location>
</feature>
<protein>
    <submittedName>
        <fullName evidence="10">WD40 repeat-like protein</fullName>
    </submittedName>
</protein>
<evidence type="ECO:0000313" key="11">
    <source>
        <dbReference type="Proteomes" id="UP000182658"/>
    </source>
</evidence>
<evidence type="ECO:0000256" key="3">
    <source>
        <dbReference type="ARBA" id="ARBA00022552"/>
    </source>
</evidence>
<keyword evidence="3" id="KW-0698">rRNA processing</keyword>
<dbReference type="PANTHER" id="PTHR44215:SF1">
    <property type="entry name" value="WD REPEAT-CONTAINING PROTEIN 75"/>
    <property type="match status" value="1"/>
</dbReference>
<name>A0A1J7IFP5_9PEZI</name>
<dbReference type="EMBL" id="KV875101">
    <property type="protein sequence ID" value="OIW26107.1"/>
    <property type="molecule type" value="Genomic_DNA"/>
</dbReference>
<dbReference type="GO" id="GO:0003723">
    <property type="term" value="F:RNA binding"/>
    <property type="evidence" value="ECO:0007669"/>
    <property type="project" value="InterPro"/>
</dbReference>
<keyword evidence="6" id="KW-0804">Transcription</keyword>
<sequence>MPCRKKSTSADMTVIGTGPRGSWMLEERSLRWQNCLKPTMNGMEDLEVQRRQLHQILTIRRMNVPDKLIDKRSPHCGSFAEIRKFNRLSGWQTLSLSGSPDLANLHQRMMAPTRDRSGDSERATKRKRDKAETEEERRNRKKQKSKRKSLPEQNGQTSGDEVSNPAELQLVRQDDTYGQLETVSSSSAWNVSKPIGGRMLDIDPVFSVDESHLILTYNTSIQVYTTADSLLVRRITLPFSHETGHGPKGQHIVSSVLSKDSPNQLWVATSDGRVFCLDWTNGSGVDAPYQLTTILDMTVDSIQVGKATEDVLLVLEKTGISGGRVRAYDRNALKTGTGTLLYNCTGFPHLIRSANNASVIVVAGKDSVHVGSQTTKIVKSLADLEYGFFSFTVDDIITTVDVRCLARPTKKQPSGQQPVDLAVGCARGKIFLYYDVVARSPVAGPATPRKGTALQPVKKHWHRRAVHSVKWSHDGNYLISGGAEEVLVIWQLDTGKTDFLPHLGATIENVVVSPRGSSYAVHLDDNSTMVLSTAEMKPTTYVSGVQSVVLTDTKSKESLVHRVSEVPEEISQSVPAASNPANPSQITLAVGNGQQSMLADGNSLSAPYVQIFDIESSQSVSKQAMARTNPTEANITSEGHPIVEPMLTQVSYSRDGTWLATVDEWQPPERDVNALIDGSRSLVDLCRERREIYLKFWEVNQETGTMQLVTRVNDAHRTVQPESIFDLATNPTATQFATIGGDGIVRVWSPRLRQRDGLAATGPEGQELWSWSCAQSIHLGEHVVPEDDVIGLQTHVNMAGAIDYSEDGSILFAAYGGQADAVVYIIDTESGEIRDRIQGMFTGEIRALKAIASCLVMLSNELTVYDIVSDELRYGLNLSDRFNESTKLTQLAVNRRSRSFALAVPLMVPGQKKATKGTASELAIFSIEENTPQLVQHFPHLITALLPAARSSGFIAVDSAAQVWSADEGAEAATLAKPLEDLKLDHATSPSEDEMELAVNGEEEEEDGDEEMHDAGADDEADDYDIHQAVVAPQHLADIFNAGPSFAMPPIEDLFYQVAGLFSAKPLSTTSA</sequence>
<keyword evidence="5" id="KW-0677">Repeat</keyword>
<accession>A0A1J7IFP5</accession>
<evidence type="ECO:0000256" key="5">
    <source>
        <dbReference type="ARBA" id="ARBA00022737"/>
    </source>
</evidence>
<dbReference type="PROSITE" id="PS50082">
    <property type="entry name" value="WD_REPEATS_2"/>
    <property type="match status" value="1"/>
</dbReference>